<name>A0A9P5HJH9_9HYPO</name>
<dbReference type="Proteomes" id="UP000722485">
    <property type="component" value="Unassembled WGS sequence"/>
</dbReference>
<protein>
    <submittedName>
        <fullName evidence="1">Uncharacterized protein</fullName>
    </submittedName>
</protein>
<organism evidence="1 2">
    <name type="scientific">Cylindrodendrum hubeiense</name>
    <dbReference type="NCBI Taxonomy" id="595255"/>
    <lineage>
        <taxon>Eukaryota</taxon>
        <taxon>Fungi</taxon>
        <taxon>Dikarya</taxon>
        <taxon>Ascomycota</taxon>
        <taxon>Pezizomycotina</taxon>
        <taxon>Sordariomycetes</taxon>
        <taxon>Hypocreomycetidae</taxon>
        <taxon>Hypocreales</taxon>
        <taxon>Nectriaceae</taxon>
        <taxon>Cylindrodendrum</taxon>
    </lineage>
</organism>
<dbReference type="AlphaFoldDB" id="A0A9P5HJH9"/>
<keyword evidence="2" id="KW-1185">Reference proteome</keyword>
<dbReference type="OrthoDB" id="5217604at2759"/>
<reference evidence="1" key="1">
    <citation type="submission" date="2020-03" db="EMBL/GenBank/DDBJ databases">
        <title>Draft Genome Sequence of Cylindrodendrum hubeiense.</title>
        <authorList>
            <person name="Buettner E."/>
            <person name="Kellner H."/>
        </authorList>
    </citation>
    <scope>NUCLEOTIDE SEQUENCE</scope>
    <source>
        <strain evidence="1">IHI 201604</strain>
    </source>
</reference>
<evidence type="ECO:0000313" key="2">
    <source>
        <dbReference type="Proteomes" id="UP000722485"/>
    </source>
</evidence>
<comment type="caution">
    <text evidence="1">The sequence shown here is derived from an EMBL/GenBank/DDBJ whole genome shotgun (WGS) entry which is preliminary data.</text>
</comment>
<proteinExistence type="predicted"/>
<dbReference type="EMBL" id="JAANBB010000026">
    <property type="protein sequence ID" value="KAF7554923.1"/>
    <property type="molecule type" value="Genomic_DNA"/>
</dbReference>
<accession>A0A9P5HJH9</accession>
<sequence>MIDGNIRDMDLLQGLLIHLACSSLILQKSRYFYYTPYITRCCEYLALQNQHPTDKHLAYIVQLQAFTEKVEDITSRASTTGNSAQFEAEIQQVAQETAVFKSTLPFSLSESHIPHTLRQIVLRMEAAASLDSGTAGDHRPFHDLAKRMTNQFPTVMGTDTLAGGDLMLSQDTWAGSSGWFPGPELDVGAFLFTDPVDFSGMFVL</sequence>
<evidence type="ECO:0000313" key="1">
    <source>
        <dbReference type="EMBL" id="KAF7554923.1"/>
    </source>
</evidence>
<gene>
    <name evidence="1" type="ORF">G7Z17_g2539</name>
</gene>